<evidence type="ECO:0000256" key="1">
    <source>
        <dbReference type="ARBA" id="ARBA00004496"/>
    </source>
</evidence>
<organism evidence="14 16">
    <name type="scientific">Faecalibacterium prausnitzii</name>
    <dbReference type="NCBI Taxonomy" id="853"/>
    <lineage>
        <taxon>Bacteria</taxon>
        <taxon>Bacillati</taxon>
        <taxon>Bacillota</taxon>
        <taxon>Clostridia</taxon>
        <taxon>Eubacteriales</taxon>
        <taxon>Oscillospiraceae</taxon>
        <taxon>Faecalibacterium</taxon>
    </lineage>
</organism>
<feature type="domain" description="DNA polymerase III beta sliding clamp central" evidence="12">
    <location>
        <begin position="129"/>
        <end position="240"/>
    </location>
</feature>
<evidence type="ECO:0000256" key="5">
    <source>
        <dbReference type="ARBA" id="ARBA00022679"/>
    </source>
</evidence>
<dbReference type="SUPFAM" id="SSF55979">
    <property type="entry name" value="DNA clamp"/>
    <property type="match status" value="3"/>
</dbReference>
<dbReference type="Pfam" id="PF02767">
    <property type="entry name" value="DNA_pol3_beta_2"/>
    <property type="match status" value="1"/>
</dbReference>
<evidence type="ECO:0000256" key="3">
    <source>
        <dbReference type="ARBA" id="ARBA00021035"/>
    </source>
</evidence>
<evidence type="ECO:0000313" key="17">
    <source>
        <dbReference type="Proteomes" id="UP000220480"/>
    </source>
</evidence>
<proteinExistence type="inferred from homology"/>
<dbReference type="Proteomes" id="UP000220480">
    <property type="component" value="Unassembled WGS sequence"/>
</dbReference>
<dbReference type="InterPro" id="IPR046938">
    <property type="entry name" value="DNA_clamp_sf"/>
</dbReference>
<feature type="domain" description="DNA polymerase III beta sliding clamp C-terminal" evidence="13">
    <location>
        <begin position="244"/>
        <end position="364"/>
    </location>
</feature>
<dbReference type="Pfam" id="PF00712">
    <property type="entry name" value="DNA_pol3_beta"/>
    <property type="match status" value="1"/>
</dbReference>
<dbReference type="PIRSF" id="PIRSF000804">
    <property type="entry name" value="DNA_pol_III_b"/>
    <property type="match status" value="1"/>
</dbReference>
<evidence type="ECO:0000259" key="11">
    <source>
        <dbReference type="Pfam" id="PF00712"/>
    </source>
</evidence>
<evidence type="ECO:0000259" key="12">
    <source>
        <dbReference type="Pfam" id="PF02767"/>
    </source>
</evidence>
<reference evidence="15 17" key="2">
    <citation type="journal article" date="2017" name="Front. Microbiol.">
        <title>New Insights into the Diversity of the Genus Faecalibacterium.</title>
        <authorList>
            <person name="Benevides L."/>
            <person name="Burman S."/>
            <person name="Martin R."/>
            <person name="Robert V."/>
            <person name="Thomas M."/>
            <person name="Miquel S."/>
            <person name="Chain F."/>
            <person name="Sokol H."/>
            <person name="Bermudez-Humaran L.G."/>
            <person name="Morrison M."/>
            <person name="Langella P."/>
            <person name="Azevedo V.A."/>
            <person name="Chatel J.M."/>
            <person name="Soares S."/>
        </authorList>
    </citation>
    <scope>NUCLEOTIDE SEQUENCE [LARGE SCALE GENOMIC DNA]</scope>
    <source>
        <strain evidence="15 17">CNCM I 4644</strain>
    </source>
</reference>
<dbReference type="GO" id="GO:0006271">
    <property type="term" value="P:DNA strand elongation involved in DNA replication"/>
    <property type="evidence" value="ECO:0007669"/>
    <property type="project" value="TreeGrafter"/>
</dbReference>
<comment type="similarity">
    <text evidence="2 10">Belongs to the beta sliding clamp family.</text>
</comment>
<comment type="function">
    <text evidence="10">Confers DNA tethering and processivity to DNA polymerases and other proteins. Acts as a clamp, forming a ring around DNA (a reaction catalyzed by the clamp-loading complex) which diffuses in an ATP-independent manner freely and bidirectionally along dsDNA. Initially characterized for its ability to contact the catalytic subunit of DNA polymerase III (Pol III), a complex, multichain enzyme responsible for most of the replicative synthesis in bacteria; Pol III exhibits 3'-5' exonuclease proofreading activity. The beta chain is required for initiation of replication as well as for processivity of DNA replication.</text>
</comment>
<dbReference type="GO" id="GO:0008408">
    <property type="term" value="F:3'-5' exonuclease activity"/>
    <property type="evidence" value="ECO:0007669"/>
    <property type="project" value="InterPro"/>
</dbReference>
<keyword evidence="9" id="KW-0238">DNA-binding</keyword>
<dbReference type="Pfam" id="PF02768">
    <property type="entry name" value="DNA_pol3_beta_3"/>
    <property type="match status" value="1"/>
</dbReference>
<sequence>MNIVCDKTLLSAAIDGVSKAVTMRSSIPVLEGILLKAEGFQLTLTGYDLEMGIVTTIEANIKEPGEIVLNAKLLSSMISRMPAGQISIVAADNGKTTIQSGVAQFEIQSMPATDFPDLPNTGAEQTLIIKTGVLRDMIDRTLYAVSQDEKKPAHTGELFEIELDKLTIVALDGYRLAIVERPITAVKDIRIIVPSKTMTEVSHLLANDDEEDVHISANRRYVVFTTAGYTIMSRLIEGEFLNYRNVIPAGSRTRVTIDTKDFISTIERASLIITERLKNPLRISFTEGKVVVRCQTNLGRVVDEFSAACEGDEVEIGFNNRYLLDALRNARTEQVRMEISGPLSPVKVLPVEGNDFLYLVLPVRFKND</sequence>
<dbReference type="NCBIfam" id="TIGR00663">
    <property type="entry name" value="dnan"/>
    <property type="match status" value="1"/>
</dbReference>
<dbReference type="Gene3D" id="3.10.150.10">
    <property type="entry name" value="DNA Polymerase III, subunit A, domain 2"/>
    <property type="match status" value="1"/>
</dbReference>
<dbReference type="Proteomes" id="UP000095649">
    <property type="component" value="Unassembled WGS sequence"/>
</dbReference>
<dbReference type="Gene3D" id="3.70.10.10">
    <property type="match status" value="1"/>
</dbReference>
<evidence type="ECO:0000313" key="16">
    <source>
        <dbReference type="Proteomes" id="UP000095649"/>
    </source>
</evidence>
<evidence type="ECO:0000313" key="15">
    <source>
        <dbReference type="EMBL" id="PDX84779.1"/>
    </source>
</evidence>
<dbReference type="SMART" id="SM00480">
    <property type="entry name" value="POL3Bc"/>
    <property type="match status" value="1"/>
</dbReference>
<keyword evidence="8 10" id="KW-0239">DNA-directed DNA polymerase</keyword>
<name>A0A173V1I6_9FIRM</name>
<dbReference type="EMBL" id="CYXN01000031">
    <property type="protein sequence ID" value="CUN21161.1"/>
    <property type="molecule type" value="Genomic_DNA"/>
</dbReference>
<dbReference type="GO" id="GO:0003677">
    <property type="term" value="F:DNA binding"/>
    <property type="evidence" value="ECO:0007669"/>
    <property type="project" value="UniProtKB-UniRule"/>
</dbReference>
<dbReference type="PANTHER" id="PTHR30478:SF0">
    <property type="entry name" value="BETA SLIDING CLAMP"/>
    <property type="match status" value="1"/>
</dbReference>
<reference evidence="14 16" key="1">
    <citation type="submission" date="2015-09" db="EMBL/GenBank/DDBJ databases">
        <authorList>
            <consortium name="Pathogen Informatics"/>
        </authorList>
    </citation>
    <scope>NUCLEOTIDE SEQUENCE [LARGE SCALE GENOMIC DNA]</scope>
    <source>
        <strain evidence="14 16">2789STDY5834970</strain>
    </source>
</reference>
<dbReference type="EMBL" id="NMTZ01000009">
    <property type="protein sequence ID" value="PDX84779.1"/>
    <property type="molecule type" value="Genomic_DNA"/>
</dbReference>
<feature type="domain" description="DNA polymerase III beta sliding clamp N-terminal" evidence="11">
    <location>
        <begin position="1"/>
        <end position="119"/>
    </location>
</feature>
<dbReference type="OrthoDB" id="8421503at2"/>
<comment type="subunit">
    <text evidence="10">Forms a ring-shaped head-to-tail homodimer around DNA.</text>
</comment>
<evidence type="ECO:0000256" key="8">
    <source>
        <dbReference type="ARBA" id="ARBA00022932"/>
    </source>
</evidence>
<dbReference type="InterPro" id="IPR022634">
    <property type="entry name" value="DNA_polIII_beta_N"/>
</dbReference>
<dbReference type="AlphaFoldDB" id="A0A173V1I6"/>
<dbReference type="RefSeq" id="WP_055186810.1">
    <property type="nucleotide sequence ID" value="NZ_CYXN01000031.1"/>
</dbReference>
<keyword evidence="5 10" id="KW-0808">Transferase</keyword>
<dbReference type="InterPro" id="IPR022637">
    <property type="entry name" value="DNA_polIII_beta_cen"/>
</dbReference>
<comment type="subcellular location">
    <subcellularLocation>
        <location evidence="1 10">Cytoplasm</location>
    </subcellularLocation>
</comment>
<reference evidence="15" key="3">
    <citation type="submission" date="2017-07" db="EMBL/GenBank/DDBJ databases">
        <authorList>
            <person name="Sun Z.S."/>
            <person name="Albrecht U."/>
            <person name="Echele G."/>
            <person name="Lee C.C."/>
        </authorList>
    </citation>
    <scope>NUCLEOTIDE SEQUENCE</scope>
    <source>
        <strain evidence="15">CNCM I 4644</strain>
    </source>
</reference>
<dbReference type="InterPro" id="IPR001001">
    <property type="entry name" value="DNA_polIII_beta"/>
</dbReference>
<gene>
    <name evidence="14" type="primary">dnaN</name>
    <name evidence="15" type="ORF">CGS59_03545</name>
    <name evidence="14" type="ORF">ERS852582_02493</name>
</gene>
<evidence type="ECO:0000256" key="2">
    <source>
        <dbReference type="ARBA" id="ARBA00010752"/>
    </source>
</evidence>
<evidence type="ECO:0000256" key="10">
    <source>
        <dbReference type="PIRNR" id="PIRNR000804"/>
    </source>
</evidence>
<keyword evidence="6 10" id="KW-0548">Nucleotidyltransferase</keyword>
<evidence type="ECO:0000256" key="6">
    <source>
        <dbReference type="ARBA" id="ARBA00022695"/>
    </source>
</evidence>
<evidence type="ECO:0000256" key="7">
    <source>
        <dbReference type="ARBA" id="ARBA00022705"/>
    </source>
</evidence>
<dbReference type="GO" id="GO:0009360">
    <property type="term" value="C:DNA polymerase III complex"/>
    <property type="evidence" value="ECO:0007669"/>
    <property type="project" value="InterPro"/>
</dbReference>
<keyword evidence="7 10" id="KW-0235">DNA replication</keyword>
<evidence type="ECO:0000313" key="14">
    <source>
        <dbReference type="EMBL" id="CUN21161.1"/>
    </source>
</evidence>
<keyword evidence="4 10" id="KW-0963">Cytoplasm</keyword>
<evidence type="ECO:0000259" key="13">
    <source>
        <dbReference type="Pfam" id="PF02768"/>
    </source>
</evidence>
<protein>
    <recommendedName>
        <fullName evidence="3 10">Beta sliding clamp</fullName>
    </recommendedName>
</protein>
<evidence type="ECO:0000256" key="4">
    <source>
        <dbReference type="ARBA" id="ARBA00022490"/>
    </source>
</evidence>
<dbReference type="CDD" id="cd00140">
    <property type="entry name" value="beta_clamp"/>
    <property type="match status" value="1"/>
</dbReference>
<accession>A0A173V1I6</accession>
<dbReference type="PANTHER" id="PTHR30478">
    <property type="entry name" value="DNA POLYMERASE III SUBUNIT BETA"/>
    <property type="match status" value="1"/>
</dbReference>
<dbReference type="GO" id="GO:0005737">
    <property type="term" value="C:cytoplasm"/>
    <property type="evidence" value="ECO:0007669"/>
    <property type="project" value="UniProtKB-SubCell"/>
</dbReference>
<dbReference type="InterPro" id="IPR022635">
    <property type="entry name" value="DNA_polIII_beta_C"/>
</dbReference>
<dbReference type="GO" id="GO:0003887">
    <property type="term" value="F:DNA-directed DNA polymerase activity"/>
    <property type="evidence" value="ECO:0007669"/>
    <property type="project" value="UniProtKB-UniRule"/>
</dbReference>
<evidence type="ECO:0000256" key="9">
    <source>
        <dbReference type="ARBA" id="ARBA00023125"/>
    </source>
</evidence>